<dbReference type="Proteomes" id="UP000433181">
    <property type="component" value="Unassembled WGS sequence"/>
</dbReference>
<evidence type="ECO:0000313" key="5">
    <source>
        <dbReference type="Proteomes" id="UP000433181"/>
    </source>
</evidence>
<dbReference type="EMBL" id="VUNR01000016">
    <property type="protein sequence ID" value="MSU09101.1"/>
    <property type="molecule type" value="Genomic_DNA"/>
</dbReference>
<keyword evidence="5" id="KW-1185">Reference proteome</keyword>
<dbReference type="Pfam" id="PF00011">
    <property type="entry name" value="HSP20"/>
    <property type="match status" value="1"/>
</dbReference>
<dbReference type="Gene3D" id="2.60.40.790">
    <property type="match status" value="1"/>
</dbReference>
<dbReference type="AlphaFoldDB" id="A0A6I2UIX2"/>
<dbReference type="InterPro" id="IPR031107">
    <property type="entry name" value="Small_HSP"/>
</dbReference>
<dbReference type="SUPFAM" id="SSF49764">
    <property type="entry name" value="HSP20-like chaperones"/>
    <property type="match status" value="1"/>
</dbReference>
<dbReference type="PROSITE" id="PS01031">
    <property type="entry name" value="SHSP"/>
    <property type="match status" value="1"/>
</dbReference>
<comment type="caution">
    <text evidence="4">The sequence shown here is derived from an EMBL/GenBank/DDBJ whole genome shotgun (WGS) entry which is preliminary data.</text>
</comment>
<dbReference type="InterPro" id="IPR008978">
    <property type="entry name" value="HSP20-like_chaperone"/>
</dbReference>
<organism evidence="4 5">
    <name type="scientific">Anaerovibrio slackiae</name>
    <dbReference type="NCBI Taxonomy" id="2652309"/>
    <lineage>
        <taxon>Bacteria</taxon>
        <taxon>Bacillati</taxon>
        <taxon>Bacillota</taxon>
        <taxon>Negativicutes</taxon>
        <taxon>Selenomonadales</taxon>
        <taxon>Selenomonadaceae</taxon>
        <taxon>Anaerovibrio</taxon>
    </lineage>
</organism>
<comment type="similarity">
    <text evidence="1 2">Belongs to the small heat shock protein (HSP20) family.</text>
</comment>
<feature type="domain" description="SHSP" evidence="3">
    <location>
        <begin position="43"/>
        <end position="155"/>
    </location>
</feature>
<dbReference type="GeneID" id="96779036"/>
<protein>
    <submittedName>
        <fullName evidence="4">Hsp20/alpha crystallin family protein</fullName>
    </submittedName>
</protein>
<dbReference type="CDD" id="cd06471">
    <property type="entry name" value="ACD_LpsHSP_like"/>
    <property type="match status" value="1"/>
</dbReference>
<name>A0A6I2UIX2_9FIRM</name>
<dbReference type="PANTHER" id="PTHR11527">
    <property type="entry name" value="HEAT-SHOCK PROTEIN 20 FAMILY MEMBER"/>
    <property type="match status" value="1"/>
</dbReference>
<sequence>MFGLVPFGSKKNNEVARREDGFHSLFDIFNEPFFTNPFAGFGDMGMPASMRVDVKDNGSSYELTADLPGMEKKDISLSYDNNYLTIEAHRDESSDQKDNQGNYIRRERHTGTISRSFYIDNIDETGISAQFNAGVLKVVLPKAPEVQRHSRIEIK</sequence>
<dbReference type="RefSeq" id="WP_154407267.1">
    <property type="nucleotide sequence ID" value="NZ_JAQXJM010000076.1"/>
</dbReference>
<evidence type="ECO:0000256" key="1">
    <source>
        <dbReference type="PROSITE-ProRule" id="PRU00285"/>
    </source>
</evidence>
<evidence type="ECO:0000259" key="3">
    <source>
        <dbReference type="PROSITE" id="PS01031"/>
    </source>
</evidence>
<accession>A0A6I2UIX2</accession>
<evidence type="ECO:0000256" key="2">
    <source>
        <dbReference type="RuleBase" id="RU003616"/>
    </source>
</evidence>
<dbReference type="InterPro" id="IPR002068">
    <property type="entry name" value="A-crystallin/Hsp20_dom"/>
</dbReference>
<reference evidence="4 5" key="1">
    <citation type="submission" date="2019-08" db="EMBL/GenBank/DDBJ databases">
        <title>In-depth cultivation of the pig gut microbiome towards novel bacterial diversity and tailored functional studies.</title>
        <authorList>
            <person name="Wylensek D."/>
            <person name="Hitch T.C.A."/>
            <person name="Clavel T."/>
        </authorList>
    </citation>
    <scope>NUCLEOTIDE SEQUENCE [LARGE SCALE GENOMIC DNA]</scope>
    <source>
        <strain evidence="4 5">WCA-693-APC-5D-A</strain>
    </source>
</reference>
<gene>
    <name evidence="4" type="ORF">FYJ84_08905</name>
</gene>
<evidence type="ECO:0000313" key="4">
    <source>
        <dbReference type="EMBL" id="MSU09101.1"/>
    </source>
</evidence>
<proteinExistence type="inferred from homology"/>